<dbReference type="Proteomes" id="UP000038802">
    <property type="component" value="Unassembled WGS sequence"/>
</dbReference>
<evidence type="ECO:0000313" key="3">
    <source>
        <dbReference type="Proteomes" id="UP000038802"/>
    </source>
</evidence>
<dbReference type="EMBL" id="CSAJ01000371">
    <property type="protein sequence ID" value="COW48398.1"/>
    <property type="molecule type" value="Genomic_DNA"/>
</dbReference>
<accession>A0A0U0S6V9</accession>
<evidence type="ECO:0000313" key="4">
    <source>
        <dbReference type="Proteomes" id="UP000044938"/>
    </source>
</evidence>
<name>A0A0U0S6V9_MYCTX</name>
<sequence>MRNCLTASNPVSAADITGEAKLRTASATSLIRWLRPTWRAKADAPAWPTAAAWCASPAGLVMCDGLVSGFSLAATADAAA</sequence>
<dbReference type="AlphaFoldDB" id="A0A0U0S6V9"/>
<protein>
    <submittedName>
        <fullName evidence="2">Uncharacterized protein</fullName>
    </submittedName>
</protein>
<dbReference type="Proteomes" id="UP000044938">
    <property type="component" value="Unassembled WGS sequence"/>
</dbReference>
<reference evidence="2" key="1">
    <citation type="submission" date="2015-03" db="EMBL/GenBank/DDBJ databases">
        <authorList>
            <person name="Murphy D."/>
        </authorList>
    </citation>
    <scope>NUCLEOTIDE SEQUENCE [LARGE SCALE GENOMIC DNA]</scope>
    <source>
        <strain evidence="2">K00500041</strain>
    </source>
</reference>
<dbReference type="EMBL" id="CSAE01000916">
    <property type="protein sequence ID" value="COX08465.1"/>
    <property type="molecule type" value="Genomic_DNA"/>
</dbReference>
<evidence type="ECO:0000313" key="1">
    <source>
        <dbReference type="EMBL" id="COW48398.1"/>
    </source>
</evidence>
<organism evidence="2 3">
    <name type="scientific">Mycobacterium tuberculosis</name>
    <dbReference type="NCBI Taxonomy" id="1773"/>
    <lineage>
        <taxon>Bacteria</taxon>
        <taxon>Bacillati</taxon>
        <taxon>Actinomycetota</taxon>
        <taxon>Actinomycetes</taxon>
        <taxon>Mycobacteriales</taxon>
        <taxon>Mycobacteriaceae</taxon>
        <taxon>Mycobacterium</taxon>
        <taxon>Mycobacterium tuberculosis complex</taxon>
    </lineage>
</organism>
<evidence type="ECO:0000313" key="2">
    <source>
        <dbReference type="EMBL" id="COX08465.1"/>
    </source>
</evidence>
<gene>
    <name evidence="2" type="ORF">ERS007703_04738</name>
    <name evidence="1" type="ORF">ERS007720_02721</name>
</gene>
<reference evidence="3 4" key="2">
    <citation type="submission" date="2015-03" db="EMBL/GenBank/DDBJ databases">
        <authorList>
            <consortium name="Pathogen Informatics"/>
        </authorList>
    </citation>
    <scope>NUCLEOTIDE SEQUENCE [LARGE SCALE GENOMIC DNA]</scope>
    <source>
        <strain evidence="3">K00500041</strain>
        <strain evidence="1 4">M09401471</strain>
    </source>
</reference>
<proteinExistence type="predicted"/>